<dbReference type="Proteomes" id="UP001055153">
    <property type="component" value="Unassembled WGS sequence"/>
</dbReference>
<dbReference type="Gene3D" id="3.40.50.150">
    <property type="entry name" value="Vaccinia Virus protein VP39"/>
    <property type="match status" value="1"/>
</dbReference>
<dbReference type="RefSeq" id="WP_238238632.1">
    <property type="nucleotide sequence ID" value="NZ_BPQQ01000056.1"/>
</dbReference>
<accession>A0ABQ4SIM7</accession>
<reference evidence="2" key="2">
    <citation type="submission" date="2021-08" db="EMBL/GenBank/DDBJ databases">
        <authorList>
            <person name="Tani A."/>
            <person name="Ola A."/>
            <person name="Ogura Y."/>
            <person name="Katsura K."/>
            <person name="Hayashi T."/>
        </authorList>
    </citation>
    <scope>NUCLEOTIDE SEQUENCE</scope>
    <source>
        <strain evidence="2">DSM 17168</strain>
    </source>
</reference>
<protein>
    <recommendedName>
        <fullName evidence="1">Methyltransferase FkbM domain-containing protein</fullName>
    </recommendedName>
</protein>
<dbReference type="PANTHER" id="PTHR34203">
    <property type="entry name" value="METHYLTRANSFERASE, FKBM FAMILY PROTEIN"/>
    <property type="match status" value="1"/>
</dbReference>
<dbReference type="InterPro" id="IPR006342">
    <property type="entry name" value="FkbM_mtfrase"/>
</dbReference>
<keyword evidence="3" id="KW-1185">Reference proteome</keyword>
<dbReference type="PANTHER" id="PTHR34203:SF15">
    <property type="entry name" value="SLL1173 PROTEIN"/>
    <property type="match status" value="1"/>
</dbReference>
<reference evidence="2" key="1">
    <citation type="journal article" date="2021" name="Front. Microbiol.">
        <title>Comprehensive Comparative Genomics and Phenotyping of Methylobacterium Species.</title>
        <authorList>
            <person name="Alessa O."/>
            <person name="Ogura Y."/>
            <person name="Fujitani Y."/>
            <person name="Takami H."/>
            <person name="Hayashi T."/>
            <person name="Sahin N."/>
            <person name="Tani A."/>
        </authorList>
    </citation>
    <scope>NUCLEOTIDE SEQUENCE</scope>
    <source>
        <strain evidence="2">DSM 17168</strain>
    </source>
</reference>
<dbReference type="SUPFAM" id="SSF53335">
    <property type="entry name" value="S-adenosyl-L-methionine-dependent methyltransferases"/>
    <property type="match status" value="1"/>
</dbReference>
<proteinExistence type="predicted"/>
<dbReference type="InterPro" id="IPR052514">
    <property type="entry name" value="SAM-dependent_MTase"/>
</dbReference>
<evidence type="ECO:0000313" key="3">
    <source>
        <dbReference type="Proteomes" id="UP001055153"/>
    </source>
</evidence>
<name>A0ABQ4SIM7_9HYPH</name>
<evidence type="ECO:0000259" key="1">
    <source>
        <dbReference type="Pfam" id="PF05050"/>
    </source>
</evidence>
<comment type="caution">
    <text evidence="2">The sequence shown here is derived from an EMBL/GenBank/DDBJ whole genome shotgun (WGS) entry which is preliminary data.</text>
</comment>
<sequence length="298" mass="33122">MPSVDVNFNGSLFTLKYDEAVDAAAVQVHSGSFEPPLPLLISVILNHFGGTFLDVGANSGVYCLVAASIAKCKRIIAFEPLPHAYETLKRNIEDNGLTARVDLRQVGLSDRTGTAKLSIPDPGHGLIQTSATLGAPFYAVHSSLDIAISRLDDIALPPDITVIKVDIEGHEPAFLRGAKDTIDKNRPIIFGEVLSIANFAELSAFLSEVGYVDFRLRPDMVLHDASVVFDNEAWNHAWVPREQVRFFIWACEAFKIPVYLRHDVEAWRSPSFRMPPRVRRWVDTVRRRLARPAARPGR</sequence>
<organism evidence="2 3">
    <name type="scientific">Methylobacterium isbiliense</name>
    <dbReference type="NCBI Taxonomy" id="315478"/>
    <lineage>
        <taxon>Bacteria</taxon>
        <taxon>Pseudomonadati</taxon>
        <taxon>Pseudomonadota</taxon>
        <taxon>Alphaproteobacteria</taxon>
        <taxon>Hyphomicrobiales</taxon>
        <taxon>Methylobacteriaceae</taxon>
        <taxon>Methylobacterium</taxon>
    </lineage>
</organism>
<dbReference type="InterPro" id="IPR029063">
    <property type="entry name" value="SAM-dependent_MTases_sf"/>
</dbReference>
<gene>
    <name evidence="2" type="ORF">GMJLKIPL_4368</name>
</gene>
<feature type="domain" description="Methyltransferase FkbM" evidence="1">
    <location>
        <begin position="54"/>
        <end position="211"/>
    </location>
</feature>
<dbReference type="Pfam" id="PF05050">
    <property type="entry name" value="Methyltransf_21"/>
    <property type="match status" value="1"/>
</dbReference>
<evidence type="ECO:0000313" key="2">
    <source>
        <dbReference type="EMBL" id="GJE02419.1"/>
    </source>
</evidence>
<dbReference type="EMBL" id="BPQQ01000056">
    <property type="protein sequence ID" value="GJE02419.1"/>
    <property type="molecule type" value="Genomic_DNA"/>
</dbReference>
<dbReference type="NCBIfam" id="TIGR01444">
    <property type="entry name" value="fkbM_fam"/>
    <property type="match status" value="1"/>
</dbReference>